<organism evidence="2 3">
    <name type="scientific">Pocillopora meandrina</name>
    <dbReference type="NCBI Taxonomy" id="46732"/>
    <lineage>
        <taxon>Eukaryota</taxon>
        <taxon>Metazoa</taxon>
        <taxon>Cnidaria</taxon>
        <taxon>Anthozoa</taxon>
        <taxon>Hexacorallia</taxon>
        <taxon>Scleractinia</taxon>
        <taxon>Astrocoeniina</taxon>
        <taxon>Pocilloporidae</taxon>
        <taxon>Pocillopora</taxon>
    </lineage>
</organism>
<keyword evidence="3" id="KW-1185">Reference proteome</keyword>
<feature type="transmembrane region" description="Helical" evidence="1">
    <location>
        <begin position="353"/>
        <end position="371"/>
    </location>
</feature>
<dbReference type="Proteomes" id="UP001159428">
    <property type="component" value="Unassembled WGS sequence"/>
</dbReference>
<keyword evidence="1" id="KW-1133">Transmembrane helix</keyword>
<feature type="transmembrane region" description="Helical" evidence="1">
    <location>
        <begin position="121"/>
        <end position="137"/>
    </location>
</feature>
<evidence type="ECO:0000256" key="1">
    <source>
        <dbReference type="SAM" id="Phobius"/>
    </source>
</evidence>
<feature type="transmembrane region" description="Helical" evidence="1">
    <location>
        <begin position="217"/>
        <end position="238"/>
    </location>
</feature>
<sequence length="803" mass="91360">MGNFSTSCQKSATDGDDIPQWLSLLIVLSVSSSVFLGLAINCNPYLTSETGYADGGDMYSHQIEILYLKEILQSGATDFWFDEVTLGYPLFLAYSPFPCLVTSITMILTESFISPLLLFRWMYLAILSAMPWTWFVGLRKLGLTRLESSLVSLCVYSISSWRKFGLELEAFQYYGLFTQTYGMAIFPMAVGFLYEYIIYGLGSRNTTVLLVVLNFTAHAFFGIYLGIVTGVTLVVELFNNPLPLAKKLRSPSISRACSVHFITVALLSWWIIPVLANYEYMGGLPWKRDSENGYKAEFVLRKLFSGESFDHGRKFPFITVGVVAGLACVCFTWRKSDRNTLYYCAKRRMILSWLGVLFCATFLLFLGRTFSGPFFDLIPFHEEIEATRYLNGIHFCGLLLMGVSFSCFLRFFCATLCRVSKGFFKCRVVLIATMLVITPVFLSSRLQKINNLLSVTEIQDLPESLNELKSHPSDARILAKKVLGTGDPLTLALLPHYSRKPGILTYSRGYHDSLSLYYLEVFQFSLETIPWSPDLLRLYNIRFLATSGIALPPHFLKACQLRHLAFVGDIEVFVRTFQENYGYFEFVHVPGAVVGDLKGMRKAVSISTQLFTKRAVFAVNPLSAFNNPSFKIVVSNKNSGGNLLSFLAAEEFEIKWFVTNRQVKEKAFLEDAKFGLHPGGVSSRVMQEEVGRNFYKAYVHVVDRAWSENFYKTEHLLLKVTYHPYWKCVFQSLADATDSTRDWLEVPVHHVTPNLMSVVLPPGKHHVICQYKNPIYQKVGFILFLVIYITLFLKEVKFFFCFF</sequence>
<comment type="caution">
    <text evidence="2">The sequence shown here is derived from an EMBL/GenBank/DDBJ whole genome shotgun (WGS) entry which is preliminary data.</text>
</comment>
<feature type="transmembrane region" description="Helical" evidence="1">
    <location>
        <begin position="775"/>
        <end position="793"/>
    </location>
</feature>
<evidence type="ECO:0000313" key="3">
    <source>
        <dbReference type="Proteomes" id="UP001159428"/>
    </source>
</evidence>
<reference evidence="2 3" key="1">
    <citation type="submission" date="2022-05" db="EMBL/GenBank/DDBJ databases">
        <authorList>
            <consortium name="Genoscope - CEA"/>
            <person name="William W."/>
        </authorList>
    </citation>
    <scope>NUCLEOTIDE SEQUENCE [LARGE SCALE GENOMIC DNA]</scope>
</reference>
<evidence type="ECO:0000313" key="2">
    <source>
        <dbReference type="EMBL" id="CAH3040011.1"/>
    </source>
</evidence>
<feature type="transmembrane region" description="Helical" evidence="1">
    <location>
        <begin position="173"/>
        <end position="197"/>
    </location>
</feature>
<keyword evidence="1" id="KW-0812">Transmembrane</keyword>
<feature type="transmembrane region" description="Helical" evidence="1">
    <location>
        <begin position="424"/>
        <end position="442"/>
    </location>
</feature>
<dbReference type="EMBL" id="CALNXJ010000005">
    <property type="protein sequence ID" value="CAH3040011.1"/>
    <property type="molecule type" value="Genomic_DNA"/>
</dbReference>
<feature type="transmembrane region" description="Helical" evidence="1">
    <location>
        <begin position="88"/>
        <end position="109"/>
    </location>
</feature>
<feature type="transmembrane region" description="Helical" evidence="1">
    <location>
        <begin position="315"/>
        <end position="333"/>
    </location>
</feature>
<feature type="transmembrane region" description="Helical" evidence="1">
    <location>
        <begin position="259"/>
        <end position="278"/>
    </location>
</feature>
<gene>
    <name evidence="2" type="ORF">PMEA_00025617</name>
</gene>
<keyword evidence="1" id="KW-0472">Membrane</keyword>
<name>A0AAU9VYI7_9CNID</name>
<accession>A0AAU9VYI7</accession>
<proteinExistence type="predicted"/>
<feature type="transmembrane region" description="Helical" evidence="1">
    <location>
        <begin position="391"/>
        <end position="412"/>
    </location>
</feature>
<protein>
    <submittedName>
        <fullName evidence="2">Uncharacterized protein</fullName>
    </submittedName>
</protein>
<dbReference type="AlphaFoldDB" id="A0AAU9VYI7"/>
<feature type="transmembrane region" description="Helical" evidence="1">
    <location>
        <begin position="21"/>
        <end position="40"/>
    </location>
</feature>